<feature type="region of interest" description="Disordered" evidence="1">
    <location>
        <begin position="76"/>
        <end position="95"/>
    </location>
</feature>
<feature type="non-terminal residue" evidence="2">
    <location>
        <position position="1"/>
    </location>
</feature>
<sequence>TSSPEPITVNIQVPTGMSGHKEQKIFKHDNTEAKCTITSDPIISDGIVYYESVFEKHYGGNPFGIGIADSTVVFKPNKQPNDDGNDEKTVGYWSG</sequence>
<evidence type="ECO:0000313" key="2">
    <source>
        <dbReference type="EMBL" id="KAA6320136.1"/>
    </source>
</evidence>
<comment type="caution">
    <text evidence="2">The sequence shown here is derived from an EMBL/GenBank/DDBJ whole genome shotgun (WGS) entry which is preliminary data.</text>
</comment>
<accession>A0A5J4QDR1</accession>
<dbReference type="Proteomes" id="UP000324800">
    <property type="component" value="Unassembled WGS sequence"/>
</dbReference>
<organism evidence="2 3">
    <name type="scientific">Streblomastix strix</name>
    <dbReference type="NCBI Taxonomy" id="222440"/>
    <lineage>
        <taxon>Eukaryota</taxon>
        <taxon>Metamonada</taxon>
        <taxon>Preaxostyla</taxon>
        <taxon>Oxymonadida</taxon>
        <taxon>Streblomastigidae</taxon>
        <taxon>Streblomastix</taxon>
    </lineage>
</organism>
<proteinExistence type="predicted"/>
<gene>
    <name evidence="2" type="ORF">EZS28_054726</name>
</gene>
<feature type="non-terminal residue" evidence="2">
    <location>
        <position position="95"/>
    </location>
</feature>
<protein>
    <submittedName>
        <fullName evidence="2">Uncharacterized protein</fullName>
    </submittedName>
</protein>
<dbReference type="EMBL" id="SNRW01045645">
    <property type="protein sequence ID" value="KAA6320136.1"/>
    <property type="molecule type" value="Genomic_DNA"/>
</dbReference>
<evidence type="ECO:0000313" key="3">
    <source>
        <dbReference type="Proteomes" id="UP000324800"/>
    </source>
</evidence>
<reference evidence="2 3" key="1">
    <citation type="submission" date="2019-03" db="EMBL/GenBank/DDBJ databases">
        <title>Single cell metagenomics reveals metabolic interactions within the superorganism composed of flagellate Streblomastix strix and complex community of Bacteroidetes bacteria on its surface.</title>
        <authorList>
            <person name="Treitli S.C."/>
            <person name="Kolisko M."/>
            <person name="Husnik F."/>
            <person name="Keeling P."/>
            <person name="Hampl V."/>
        </authorList>
    </citation>
    <scope>NUCLEOTIDE SEQUENCE [LARGE SCALE GENOMIC DNA]</scope>
    <source>
        <strain evidence="2">ST1C</strain>
    </source>
</reference>
<name>A0A5J4QDR1_9EUKA</name>
<dbReference type="AlphaFoldDB" id="A0A5J4QDR1"/>
<evidence type="ECO:0000256" key="1">
    <source>
        <dbReference type="SAM" id="MobiDB-lite"/>
    </source>
</evidence>